<keyword evidence="1" id="KW-0812">Transmembrane</keyword>
<accession>A0A377Q8G5</accession>
<evidence type="ECO:0000313" key="4">
    <source>
        <dbReference type="Proteomes" id="UP000255108"/>
    </source>
</evidence>
<dbReference type="EMBL" id="UGHR01000001">
    <property type="protein sequence ID" value="STQ91025.1"/>
    <property type="molecule type" value="Genomic_DNA"/>
</dbReference>
<organism evidence="2 4">
    <name type="scientific">Iodobacter fluviatilis</name>
    <dbReference type="NCBI Taxonomy" id="537"/>
    <lineage>
        <taxon>Bacteria</taxon>
        <taxon>Pseudomonadati</taxon>
        <taxon>Pseudomonadota</taxon>
        <taxon>Betaproteobacteria</taxon>
        <taxon>Neisseriales</taxon>
        <taxon>Chitinibacteraceae</taxon>
        <taxon>Iodobacter</taxon>
    </lineage>
</organism>
<keyword evidence="1" id="KW-0472">Membrane</keyword>
<proteinExistence type="predicted"/>
<keyword evidence="1" id="KW-1133">Transmembrane helix</keyword>
<protein>
    <submittedName>
        <fullName evidence="2">Uncharacterized protein</fullName>
    </submittedName>
</protein>
<feature type="transmembrane region" description="Helical" evidence="1">
    <location>
        <begin position="35"/>
        <end position="55"/>
    </location>
</feature>
<sequence>MCSHLPARLICFSIPAALGVYRLSQGINDHRIELILLGTGFLLFAIFYFMQPILFKKSLFFGALSKAAHQTEATALGHQKLRLGLHYTALAFIIASGLFGLGI</sequence>
<name>A0A377Q8G5_9NEIS</name>
<dbReference type="Proteomes" id="UP000255108">
    <property type="component" value="Unassembled WGS sequence"/>
</dbReference>
<reference evidence="3 5" key="2">
    <citation type="submission" date="2019-03" db="EMBL/GenBank/DDBJ databases">
        <title>Genomic Encyclopedia of Type Strains, Phase IV (KMG-IV): sequencing the most valuable type-strain genomes for metagenomic binning, comparative biology and taxonomic classification.</title>
        <authorList>
            <person name="Goeker M."/>
        </authorList>
    </citation>
    <scope>NUCLEOTIDE SEQUENCE [LARGE SCALE GENOMIC DNA]</scope>
    <source>
        <strain evidence="3 5">DSM 3764</strain>
    </source>
</reference>
<dbReference type="AlphaFoldDB" id="A0A377Q8G5"/>
<reference evidence="2 4" key="1">
    <citation type="submission" date="2018-06" db="EMBL/GenBank/DDBJ databases">
        <authorList>
            <consortium name="Pathogen Informatics"/>
            <person name="Doyle S."/>
        </authorList>
    </citation>
    <scope>NUCLEOTIDE SEQUENCE [LARGE SCALE GENOMIC DNA]</scope>
    <source>
        <strain evidence="2 4">NCTC11159</strain>
    </source>
</reference>
<gene>
    <name evidence="3" type="ORF">EV682_102569</name>
    <name evidence="2" type="ORF">NCTC11159_02096</name>
</gene>
<feature type="transmembrane region" description="Helical" evidence="1">
    <location>
        <begin position="84"/>
        <end position="102"/>
    </location>
</feature>
<evidence type="ECO:0000313" key="5">
    <source>
        <dbReference type="Proteomes" id="UP000295794"/>
    </source>
</evidence>
<evidence type="ECO:0000313" key="2">
    <source>
        <dbReference type="EMBL" id="STQ91025.1"/>
    </source>
</evidence>
<dbReference type="EMBL" id="SMBT01000002">
    <property type="protein sequence ID" value="TCU89653.1"/>
    <property type="molecule type" value="Genomic_DNA"/>
</dbReference>
<dbReference type="Proteomes" id="UP000295794">
    <property type="component" value="Unassembled WGS sequence"/>
</dbReference>
<evidence type="ECO:0000256" key="1">
    <source>
        <dbReference type="SAM" id="Phobius"/>
    </source>
</evidence>
<evidence type="ECO:0000313" key="3">
    <source>
        <dbReference type="EMBL" id="TCU89653.1"/>
    </source>
</evidence>
<keyword evidence="5" id="KW-1185">Reference proteome</keyword>